<dbReference type="SUPFAM" id="SSF55781">
    <property type="entry name" value="GAF domain-like"/>
    <property type="match status" value="1"/>
</dbReference>
<dbReference type="Proteomes" id="UP001153328">
    <property type="component" value="Unassembled WGS sequence"/>
</dbReference>
<dbReference type="Gene3D" id="3.30.450.40">
    <property type="match status" value="1"/>
</dbReference>
<dbReference type="Pfam" id="PF13581">
    <property type="entry name" value="HATPase_c_2"/>
    <property type="match status" value="1"/>
</dbReference>
<name>A0A9W4E6L3_9ACTN</name>
<dbReference type="GO" id="GO:0016791">
    <property type="term" value="F:phosphatase activity"/>
    <property type="evidence" value="ECO:0007669"/>
    <property type="project" value="TreeGrafter"/>
</dbReference>
<comment type="caution">
    <text evidence="4">The sequence shown here is derived from an EMBL/GenBank/DDBJ whole genome shotgun (WGS) entry which is preliminary data.</text>
</comment>
<dbReference type="SUPFAM" id="SSF81606">
    <property type="entry name" value="PP2C-like"/>
    <property type="match status" value="1"/>
</dbReference>
<keyword evidence="1" id="KW-0378">Hydrolase</keyword>
<dbReference type="PANTHER" id="PTHR43156:SF2">
    <property type="entry name" value="STAGE II SPORULATION PROTEIN E"/>
    <property type="match status" value="1"/>
</dbReference>
<dbReference type="Pfam" id="PF07228">
    <property type="entry name" value="SpoIIE"/>
    <property type="match status" value="1"/>
</dbReference>
<feature type="compositionally biased region" description="Polar residues" evidence="2">
    <location>
        <begin position="30"/>
        <end position="40"/>
    </location>
</feature>
<keyword evidence="5" id="KW-1185">Reference proteome</keyword>
<proteinExistence type="predicted"/>
<dbReference type="InterPro" id="IPR036890">
    <property type="entry name" value="HATPase_C_sf"/>
</dbReference>
<accession>A0A9W4E6L3</accession>
<dbReference type="InterPro" id="IPR052016">
    <property type="entry name" value="Bact_Sigma-Reg"/>
</dbReference>
<dbReference type="InterPro" id="IPR001932">
    <property type="entry name" value="PPM-type_phosphatase-like_dom"/>
</dbReference>
<protein>
    <submittedName>
        <fullName evidence="4">Serine phosphatase RsbU, regulator of sigma subunit</fullName>
    </submittedName>
</protein>
<reference evidence="4" key="1">
    <citation type="submission" date="2021-06" db="EMBL/GenBank/DDBJ databases">
        <authorList>
            <person name="Arsene-Ploetze F."/>
        </authorList>
    </citation>
    <scope>NUCLEOTIDE SEQUENCE</scope>
    <source>
        <strain evidence="4">SBRY1</strain>
    </source>
</reference>
<dbReference type="Gene3D" id="3.30.565.10">
    <property type="entry name" value="Histidine kinase-like ATPase, C-terminal domain"/>
    <property type="match status" value="1"/>
</dbReference>
<dbReference type="InterPro" id="IPR036457">
    <property type="entry name" value="PPM-type-like_dom_sf"/>
</dbReference>
<dbReference type="Gene3D" id="3.60.40.10">
    <property type="entry name" value="PPM-type phosphatase domain"/>
    <property type="match status" value="1"/>
</dbReference>
<dbReference type="SMART" id="SM00331">
    <property type="entry name" value="PP2C_SIG"/>
    <property type="match status" value="1"/>
</dbReference>
<dbReference type="RefSeq" id="WP_205042501.1">
    <property type="nucleotide sequence ID" value="NZ_CAJVAX010000012.1"/>
</dbReference>
<dbReference type="InterPro" id="IPR003594">
    <property type="entry name" value="HATPase_dom"/>
</dbReference>
<dbReference type="EMBL" id="CAJVAX010000012">
    <property type="protein sequence ID" value="CAG7627614.1"/>
    <property type="molecule type" value="Genomic_DNA"/>
</dbReference>
<sequence>MAPCNHGVVRLPRAHREGEARDTASDKSEAVSQTSLPGNQQAAGAARRFLRAALAEWAAAGMPAAAALEDRVVDDGMLLVSELVTNAVVHAGTAVDLVCRLEAGQSGQSPPGVVVEVSDRHPARMLRGEAEPDLPDDRRESGRGLQLVAALSDAWGISYRRDRKTVWCRFDLPQDGAEAQVPAPRGEPPAELLAPLPPPAAARRGAEDWVDRGALSFLAEASDLLAGQLDEDNVASLATQLLVPRIADWCAVWVYPAGAQARLSSVWHGEEHRIDGLRAVLEKSPPAADLPPGARRTAWPATADGGVCDLGGALAVPLIVAGRCHGTLLLGRAGLLGMPDEMTGLVEDFARRVALAMGAARQYARQAMISTVLQRGLLPPAVGRIPGIDHAVVYEPLAGDWVGGDFYDLFPAGDGRWCFALGDVCGNGPEAASLAGVARPVLRLLAREGFGVSDVLDRLNKALADEAAAALAGGTAAWEGGQARFLSLLYGEITPYAPECGAHVTLASAGHPLPLVLAGNGRVREAAGPQILLGISETPQYTSESFDLSPGDSLLCVTDGVTERRRGRRQFDDDDGLATVLGACAGLDAAGIAERVRHAVHVYDTAPPGDDLAVLVLQAR</sequence>
<feature type="domain" description="PPM-type phosphatase" evidence="3">
    <location>
        <begin position="388"/>
        <end position="619"/>
    </location>
</feature>
<evidence type="ECO:0000256" key="1">
    <source>
        <dbReference type="ARBA" id="ARBA00022801"/>
    </source>
</evidence>
<evidence type="ECO:0000313" key="4">
    <source>
        <dbReference type="EMBL" id="CAG7627614.1"/>
    </source>
</evidence>
<dbReference type="AlphaFoldDB" id="A0A9W4E6L3"/>
<dbReference type="CDD" id="cd16936">
    <property type="entry name" value="HATPase_RsbW-like"/>
    <property type="match status" value="1"/>
</dbReference>
<evidence type="ECO:0000259" key="3">
    <source>
        <dbReference type="SMART" id="SM00331"/>
    </source>
</evidence>
<evidence type="ECO:0000313" key="5">
    <source>
        <dbReference type="Proteomes" id="UP001153328"/>
    </source>
</evidence>
<feature type="region of interest" description="Disordered" evidence="2">
    <location>
        <begin position="1"/>
        <end position="40"/>
    </location>
</feature>
<evidence type="ECO:0000256" key="2">
    <source>
        <dbReference type="SAM" id="MobiDB-lite"/>
    </source>
</evidence>
<organism evidence="4 5">
    <name type="scientific">Actinacidiphila bryophytorum</name>
    <dbReference type="NCBI Taxonomy" id="1436133"/>
    <lineage>
        <taxon>Bacteria</taxon>
        <taxon>Bacillati</taxon>
        <taxon>Actinomycetota</taxon>
        <taxon>Actinomycetes</taxon>
        <taxon>Kitasatosporales</taxon>
        <taxon>Streptomycetaceae</taxon>
        <taxon>Actinacidiphila</taxon>
    </lineage>
</organism>
<dbReference type="InterPro" id="IPR029016">
    <property type="entry name" value="GAF-like_dom_sf"/>
</dbReference>
<gene>
    <name evidence="4" type="ORF">SBRY_20383</name>
</gene>
<dbReference type="PANTHER" id="PTHR43156">
    <property type="entry name" value="STAGE II SPORULATION PROTEIN E-RELATED"/>
    <property type="match status" value="1"/>
</dbReference>
<feature type="compositionally biased region" description="Basic and acidic residues" evidence="2">
    <location>
        <begin position="14"/>
        <end position="29"/>
    </location>
</feature>